<dbReference type="SMART" id="SM00856">
    <property type="entry name" value="PMEI"/>
    <property type="match status" value="1"/>
</dbReference>
<feature type="signal peptide" evidence="4">
    <location>
        <begin position="1"/>
        <end position="29"/>
    </location>
</feature>
<accession>A0ABM4V9I8</accession>
<dbReference type="NCBIfam" id="TIGR01614">
    <property type="entry name" value="PME_inhib"/>
    <property type="match status" value="1"/>
</dbReference>
<dbReference type="PANTHER" id="PTHR36710">
    <property type="entry name" value="PECTINESTERASE INHIBITOR-LIKE"/>
    <property type="match status" value="1"/>
</dbReference>
<dbReference type="InterPro" id="IPR052421">
    <property type="entry name" value="PCW_Enzyme_Inhibitor"/>
</dbReference>
<dbReference type="SUPFAM" id="SSF101148">
    <property type="entry name" value="Plant invertase/pectin methylesterase inhibitor"/>
    <property type="match status" value="1"/>
</dbReference>
<reference evidence="7" key="1">
    <citation type="submission" date="2025-08" db="UniProtKB">
        <authorList>
            <consortium name="RefSeq"/>
        </authorList>
    </citation>
    <scope>IDENTIFICATION</scope>
    <source>
        <tissue evidence="7">Leaves</tissue>
    </source>
</reference>
<comment type="similarity">
    <text evidence="3">Belongs to the PMEI family.</text>
</comment>
<dbReference type="InterPro" id="IPR034086">
    <property type="entry name" value="PMEI_plant"/>
</dbReference>
<proteinExistence type="inferred from homology"/>
<feature type="chain" id="PRO_5046256391" evidence="4">
    <location>
        <begin position="30"/>
        <end position="187"/>
    </location>
</feature>
<keyword evidence="6" id="KW-1185">Reference proteome</keyword>
<evidence type="ECO:0000256" key="1">
    <source>
        <dbReference type="ARBA" id="ARBA00022729"/>
    </source>
</evidence>
<dbReference type="Pfam" id="PF04043">
    <property type="entry name" value="PMEI"/>
    <property type="match status" value="1"/>
</dbReference>
<dbReference type="GeneID" id="140011309"/>
<dbReference type="PANTHER" id="PTHR36710:SF18">
    <property type="entry name" value="PECTINESTERASE INHIBITOR 5-RELATED"/>
    <property type="match status" value="1"/>
</dbReference>
<feature type="domain" description="Pectinesterase inhibitor" evidence="5">
    <location>
        <begin position="27"/>
        <end position="173"/>
    </location>
</feature>
<dbReference type="Proteomes" id="UP001652660">
    <property type="component" value="Chromosome 7e"/>
</dbReference>
<dbReference type="InterPro" id="IPR035513">
    <property type="entry name" value="Invertase/methylesterase_inhib"/>
</dbReference>
<evidence type="ECO:0000313" key="6">
    <source>
        <dbReference type="Proteomes" id="UP001652660"/>
    </source>
</evidence>
<keyword evidence="1 4" id="KW-0732">Signal</keyword>
<sequence length="187" mass="20017">MSTIRVGLTLMLSIATFLLLVLASQGTAAEDFHTWCKKTTHSAKCIDVISADPRSNLKTSPSGFCTILNDKAKAIAAGTSSKISSLLRTTTDPLLKRALGACSDLYDGVNSRLDQDFSMLNHENYSNLAIALTGAFDDATECEDALNDPKPLEPSLTPEIQNVADIVEITLAVLNLNECHKTDACIG</sequence>
<evidence type="ECO:0000256" key="2">
    <source>
        <dbReference type="ARBA" id="ARBA00023157"/>
    </source>
</evidence>
<name>A0ABM4V9I8_COFAR</name>
<organism evidence="6 7">
    <name type="scientific">Coffea arabica</name>
    <name type="common">Arabian coffee</name>
    <dbReference type="NCBI Taxonomy" id="13443"/>
    <lineage>
        <taxon>Eukaryota</taxon>
        <taxon>Viridiplantae</taxon>
        <taxon>Streptophyta</taxon>
        <taxon>Embryophyta</taxon>
        <taxon>Tracheophyta</taxon>
        <taxon>Spermatophyta</taxon>
        <taxon>Magnoliopsida</taxon>
        <taxon>eudicotyledons</taxon>
        <taxon>Gunneridae</taxon>
        <taxon>Pentapetalae</taxon>
        <taxon>asterids</taxon>
        <taxon>lamiids</taxon>
        <taxon>Gentianales</taxon>
        <taxon>Rubiaceae</taxon>
        <taxon>Ixoroideae</taxon>
        <taxon>Gardenieae complex</taxon>
        <taxon>Bertiereae - Coffeeae clade</taxon>
        <taxon>Coffeeae</taxon>
        <taxon>Coffea</taxon>
    </lineage>
</organism>
<evidence type="ECO:0000313" key="7">
    <source>
        <dbReference type="RefSeq" id="XP_071916200.1"/>
    </source>
</evidence>
<evidence type="ECO:0000256" key="4">
    <source>
        <dbReference type="SAM" id="SignalP"/>
    </source>
</evidence>
<keyword evidence="2" id="KW-1015">Disulfide bond</keyword>
<gene>
    <name evidence="7" type="primary">LOC140011309</name>
</gene>
<dbReference type="Gene3D" id="1.20.140.40">
    <property type="entry name" value="Invertase/pectin methylesterase inhibitor family protein"/>
    <property type="match status" value="1"/>
</dbReference>
<evidence type="ECO:0000256" key="3">
    <source>
        <dbReference type="ARBA" id="ARBA00038471"/>
    </source>
</evidence>
<dbReference type="RefSeq" id="XP_071916200.1">
    <property type="nucleotide sequence ID" value="XM_072060099.1"/>
</dbReference>
<dbReference type="CDD" id="cd15797">
    <property type="entry name" value="PMEI"/>
    <property type="match status" value="1"/>
</dbReference>
<protein>
    <submittedName>
        <fullName evidence="7">Pectinesterase inhibitor-like</fullName>
    </submittedName>
</protein>
<evidence type="ECO:0000259" key="5">
    <source>
        <dbReference type="SMART" id="SM00856"/>
    </source>
</evidence>
<dbReference type="InterPro" id="IPR006501">
    <property type="entry name" value="Pectinesterase_inhib_dom"/>
</dbReference>